<feature type="transmembrane region" description="Helical" evidence="1">
    <location>
        <begin position="21"/>
        <end position="47"/>
    </location>
</feature>
<feature type="transmembrane region" description="Helical" evidence="1">
    <location>
        <begin position="382"/>
        <end position="404"/>
    </location>
</feature>
<keyword evidence="3" id="KW-1185">Reference proteome</keyword>
<protein>
    <submittedName>
        <fullName evidence="2">ABC transporter permease</fullName>
    </submittedName>
</protein>
<name>A0ABW1IR73_9BACL</name>
<dbReference type="Proteomes" id="UP001596250">
    <property type="component" value="Unassembled WGS sequence"/>
</dbReference>
<keyword evidence="1" id="KW-1133">Transmembrane helix</keyword>
<proteinExistence type="predicted"/>
<feature type="transmembrane region" description="Helical" evidence="1">
    <location>
        <begin position="357"/>
        <end position="376"/>
    </location>
</feature>
<feature type="transmembrane region" description="Helical" evidence="1">
    <location>
        <begin position="199"/>
        <end position="216"/>
    </location>
</feature>
<comment type="caution">
    <text evidence="2">The sequence shown here is derived from an EMBL/GenBank/DDBJ whole genome shotgun (WGS) entry which is preliminary data.</text>
</comment>
<feature type="transmembrane region" description="Helical" evidence="1">
    <location>
        <begin position="292"/>
        <end position="309"/>
    </location>
</feature>
<accession>A0ABW1IR73</accession>
<evidence type="ECO:0000313" key="3">
    <source>
        <dbReference type="Proteomes" id="UP001596250"/>
    </source>
</evidence>
<sequence length="408" mass="48123">MNHMATPLTLFRNRLSHHWNTYRNAFFMIIDWVTGLYILVPAVLFAGYQYWSWWQEVPVWTESVPEFILWFLFIVFIQLGTIRWFIHEADVLFLTYSNQWMRPLYRYALCYYFVIQILSLSALLLFITPLAIHAYGWKPYELLLLLPLLLGAKGIQTTCIQWMECNYSGISRWIRIHCFRVGILLLVLTHLYYFRASMVYAFIEWIVLALGLTYTVKQRLNMRGSFGVDLEREHREQMRLTTLLVGDYTEKKPLFNVKRPRVIPPTERIYSKSEYTAAALLIKSYFRESGGILRYGQFTLLGMAAVAGPPLWLKILVWIILPLLFSYWFSFHIRMFRSHDFLRMLSGRWPVHGDTTAAFWFLLPYQLLLTVVIGMFSALGWWTVLLAIGAVAVCWMAGQSVLFYRGRE</sequence>
<evidence type="ECO:0000313" key="2">
    <source>
        <dbReference type="EMBL" id="MFC5987576.1"/>
    </source>
</evidence>
<keyword evidence="1" id="KW-0472">Membrane</keyword>
<feature type="transmembrane region" description="Helical" evidence="1">
    <location>
        <begin position="315"/>
        <end position="336"/>
    </location>
</feature>
<dbReference type="EMBL" id="JBHSQV010000166">
    <property type="protein sequence ID" value="MFC5987576.1"/>
    <property type="molecule type" value="Genomic_DNA"/>
</dbReference>
<keyword evidence="1" id="KW-0812">Transmembrane</keyword>
<organism evidence="2 3">
    <name type="scientific">Marinicrinis lubricantis</name>
    <dbReference type="NCBI Taxonomy" id="2086470"/>
    <lineage>
        <taxon>Bacteria</taxon>
        <taxon>Bacillati</taxon>
        <taxon>Bacillota</taxon>
        <taxon>Bacilli</taxon>
        <taxon>Bacillales</taxon>
        <taxon>Paenibacillaceae</taxon>
    </lineage>
</organism>
<evidence type="ECO:0000256" key="1">
    <source>
        <dbReference type="SAM" id="Phobius"/>
    </source>
</evidence>
<feature type="transmembrane region" description="Helical" evidence="1">
    <location>
        <begin position="107"/>
        <end position="136"/>
    </location>
</feature>
<dbReference type="Pfam" id="PF05975">
    <property type="entry name" value="EcsB"/>
    <property type="match status" value="1"/>
</dbReference>
<gene>
    <name evidence="2" type="ORF">ACFPXP_14310</name>
</gene>
<dbReference type="InterPro" id="IPR010288">
    <property type="entry name" value="EcsB_ABC"/>
</dbReference>
<reference evidence="3" key="1">
    <citation type="journal article" date="2019" name="Int. J. Syst. Evol. Microbiol.">
        <title>The Global Catalogue of Microorganisms (GCM) 10K type strain sequencing project: providing services to taxonomists for standard genome sequencing and annotation.</title>
        <authorList>
            <consortium name="The Broad Institute Genomics Platform"/>
            <consortium name="The Broad Institute Genome Sequencing Center for Infectious Disease"/>
            <person name="Wu L."/>
            <person name="Ma J."/>
        </authorList>
    </citation>
    <scope>NUCLEOTIDE SEQUENCE [LARGE SCALE GENOMIC DNA]</scope>
    <source>
        <strain evidence="3">CCM 8749</strain>
    </source>
</reference>
<feature type="transmembrane region" description="Helical" evidence="1">
    <location>
        <begin position="67"/>
        <end position="86"/>
    </location>
</feature>
<dbReference type="RefSeq" id="WP_379894982.1">
    <property type="nucleotide sequence ID" value="NZ_CBCSCT010000034.1"/>
</dbReference>